<dbReference type="Gene3D" id="3.60.21.10">
    <property type="match status" value="1"/>
</dbReference>
<evidence type="ECO:0000256" key="1">
    <source>
        <dbReference type="SAM" id="MobiDB-lite"/>
    </source>
</evidence>
<dbReference type="InterPro" id="IPR006966">
    <property type="entry name" value="Peroxin-3"/>
</dbReference>
<comment type="caution">
    <text evidence="3">The sequence shown here is derived from an EMBL/GenBank/DDBJ whole genome shotgun (WGS) entry which is preliminary data.</text>
</comment>
<evidence type="ECO:0000313" key="3">
    <source>
        <dbReference type="EMBL" id="GAW01669.1"/>
    </source>
</evidence>
<dbReference type="GO" id="GO:0045046">
    <property type="term" value="P:protein import into peroxisome membrane"/>
    <property type="evidence" value="ECO:0007669"/>
    <property type="project" value="TreeGrafter"/>
</dbReference>
<dbReference type="GO" id="GO:0005778">
    <property type="term" value="C:peroxisomal membrane"/>
    <property type="evidence" value="ECO:0007669"/>
    <property type="project" value="InterPro"/>
</dbReference>
<dbReference type="PANTHER" id="PTHR28080">
    <property type="entry name" value="PEROXISOMAL BIOGENESIS FACTOR 3"/>
    <property type="match status" value="1"/>
</dbReference>
<dbReference type="AlphaFoldDB" id="A0A1Q3E3R3"/>
<dbReference type="GO" id="GO:0030674">
    <property type="term" value="F:protein-macromolecule adaptor activity"/>
    <property type="evidence" value="ECO:0007669"/>
    <property type="project" value="TreeGrafter"/>
</dbReference>
<dbReference type="Proteomes" id="UP000188533">
    <property type="component" value="Unassembled WGS sequence"/>
</dbReference>
<dbReference type="SUPFAM" id="SSF56300">
    <property type="entry name" value="Metallo-dependent phosphatases"/>
    <property type="match status" value="1"/>
</dbReference>
<accession>A0A1Q3E3R3</accession>
<proteinExistence type="predicted"/>
<feature type="region of interest" description="Disordered" evidence="1">
    <location>
        <begin position="483"/>
        <end position="507"/>
    </location>
</feature>
<dbReference type="InterPro" id="IPR029052">
    <property type="entry name" value="Metallo-depent_PP-like"/>
</dbReference>
<dbReference type="Pfam" id="PF00149">
    <property type="entry name" value="Metallophos"/>
    <property type="match status" value="1"/>
</dbReference>
<reference evidence="3 4" key="1">
    <citation type="submission" date="2016-08" db="EMBL/GenBank/DDBJ databases">
        <authorList>
            <consortium name="Lentinula edodes genome sequencing consortium"/>
            <person name="Sakamoto Y."/>
            <person name="Nakade K."/>
            <person name="Sato S."/>
            <person name="Yoshida Y."/>
            <person name="Miyazaki K."/>
            <person name="Natsume S."/>
            <person name="Konno N."/>
        </authorList>
    </citation>
    <scope>NUCLEOTIDE SEQUENCE [LARGE SCALE GENOMIC DNA]</scope>
    <source>
        <strain evidence="3 4">NBRC 111202</strain>
    </source>
</reference>
<dbReference type="Pfam" id="PF04882">
    <property type="entry name" value="Peroxin-3"/>
    <property type="match status" value="1"/>
</dbReference>
<evidence type="ECO:0000259" key="2">
    <source>
        <dbReference type="Pfam" id="PF00149"/>
    </source>
</evidence>
<dbReference type="GO" id="GO:0016787">
    <property type="term" value="F:hydrolase activity"/>
    <property type="evidence" value="ECO:0007669"/>
    <property type="project" value="UniProtKB-KW"/>
</dbReference>
<dbReference type="STRING" id="5353.A0A1Q3E3R3"/>
<dbReference type="PANTHER" id="PTHR28080:SF1">
    <property type="entry name" value="PEROXISOMAL BIOGENESIS FACTOR 3"/>
    <property type="match status" value="1"/>
</dbReference>
<gene>
    <name evidence="3" type="ORF">LENED_003277</name>
</gene>
<name>A0A1Q3E3R3_LENED</name>
<protein>
    <submittedName>
        <fullName evidence="3">Phosphoric monoester hydrolase</fullName>
    </submittedName>
</protein>
<feature type="domain" description="Calcineurin-like phosphoesterase" evidence="2">
    <location>
        <begin position="35"/>
        <end position="173"/>
    </location>
</feature>
<reference evidence="3 4" key="2">
    <citation type="submission" date="2017-02" db="EMBL/GenBank/DDBJ databases">
        <title>A genome survey and senescence transcriptome analysis in Lentinula edodes.</title>
        <authorList>
            <person name="Sakamoto Y."/>
            <person name="Nakade K."/>
            <person name="Sato S."/>
            <person name="Yoshida Y."/>
            <person name="Miyazaki K."/>
            <person name="Natsume S."/>
            <person name="Konno N."/>
        </authorList>
    </citation>
    <scope>NUCLEOTIDE SEQUENCE [LARGE SCALE GENOMIC DNA]</scope>
    <source>
        <strain evidence="3 4">NBRC 111202</strain>
    </source>
</reference>
<evidence type="ECO:0000313" key="4">
    <source>
        <dbReference type="Proteomes" id="UP000188533"/>
    </source>
</evidence>
<keyword evidence="4" id="KW-1185">Reference proteome</keyword>
<dbReference type="InterPro" id="IPR004843">
    <property type="entry name" value="Calcineurin-like_PHP"/>
</dbReference>
<keyword evidence="3" id="KW-0378">Hydrolase</keyword>
<dbReference type="EMBL" id="BDGU01000069">
    <property type="protein sequence ID" value="GAW01669.1"/>
    <property type="molecule type" value="Genomic_DNA"/>
</dbReference>
<sequence>MNWSLSSHRPPDFSLYVSLESLSVEQFPLDDIDKRVIIVGDIHGMFEEFQALLAKVSYNPSSDVLVSVGDIVAKGPHSGSMQVLEFMASHNITAVRGNHDQKVIEWRTWLEWIHSLPGGSNWLFQVQDKWEKAQERGADDVEEWVEEQVRHDKKHSKWWKKIPEEWQLFGDHYRIAEGMTQEQYSYMIQRPVRIHVPHAHTFIAHAGILASDPNYKRKDKRQPLSHIPILYEAETRKEDTSFLRRLQELAILNEIPQNLIPWVTLNMRGVLDDHTVTRKKNGTPWAQLYKKDMKHCAGFDSKKKGSLPCHPSTVVYGHAASRGLDINRWTIGLDSGCVYNQRMTALVLGGKFAQQLPGTIEDEYDGEAIDIDGNILSSRPKFGDSWPKIFYIVGEQILEEMDVEAVIGELQMMSNKSFLEGSESMSASVSSSISSSSALSTSGLQGWVDAAGAQAHSPTGYSSSEETSSVTSGSFISNISTIESEPNSSSASVASLPSTSSDPTSSRSKAQLWNSVKLLTFTRTLTTIYSISLLTLLTLTQLTILARVKYIRAIKHMSSEEDQEAALEGELGMSNMLFMALKARFGIPQQPLLKTFLPSVHELLFAPADDEDLPEHPLSNIAFETLSADYLTLSYYLLHIGWKNLTTHIQSAVEEVLEGVSLKTRLSESDVHRLLKDMMQRVALEGLTASMLPNTEDMVRSVLVLGGRDDHDPYSPSQGAALSTSMDDLLSETRTLFSSYRFTEVLDTCVDWAVDSLMKSFEGEGRVFASGDAEAPRVRLASILPPLASWSRTSLLALPSELVDGILAKDETRTFSAWIWAKFELEV</sequence>
<organism evidence="3 4">
    <name type="scientific">Lentinula edodes</name>
    <name type="common">Shiitake mushroom</name>
    <name type="synonym">Lentinus edodes</name>
    <dbReference type="NCBI Taxonomy" id="5353"/>
    <lineage>
        <taxon>Eukaryota</taxon>
        <taxon>Fungi</taxon>
        <taxon>Dikarya</taxon>
        <taxon>Basidiomycota</taxon>
        <taxon>Agaricomycotina</taxon>
        <taxon>Agaricomycetes</taxon>
        <taxon>Agaricomycetidae</taxon>
        <taxon>Agaricales</taxon>
        <taxon>Marasmiineae</taxon>
        <taxon>Omphalotaceae</taxon>
        <taxon>Lentinula</taxon>
    </lineage>
</organism>